<dbReference type="Proteomes" id="UP000606786">
    <property type="component" value="Unassembled WGS sequence"/>
</dbReference>
<sequence length="280" mass="31795">MNEAMNSGAIPKVVARNRGLLNLPQNILDLIIQELIEVHESRYWSKFFSKIRMNNKTYRKIKRLCGLNKKPQLPNLAISCDTDIDFDIPRIVSRNTIQLRENFYKTNFLAYVFEQVNKQNLSLGNAEFSSLIKHNIKELLESNDAIVTFSNHLRADGDHNMQEITEFSYFPEEWKIAKVICVPKPNSDPNPNSTSHALTILSDFVCTNLNRRQATILVSLDLEKAFDTAWIEGVPQGSLLGPMLYNIALADFPKPSRESIHNTCDIQLCKPNEKTGGSGN</sequence>
<keyword evidence="2" id="KW-1185">Reference proteome</keyword>
<evidence type="ECO:0000313" key="2">
    <source>
        <dbReference type="Proteomes" id="UP000606786"/>
    </source>
</evidence>
<gene>
    <name evidence="1" type="ORF">CCAP1982_LOCUS6192</name>
</gene>
<accession>A0A811UFB1</accession>
<dbReference type="EMBL" id="CAJHJT010000012">
    <property type="protein sequence ID" value="CAD6997554.1"/>
    <property type="molecule type" value="Genomic_DNA"/>
</dbReference>
<comment type="caution">
    <text evidence="1">The sequence shown here is derived from an EMBL/GenBank/DDBJ whole genome shotgun (WGS) entry which is preliminary data.</text>
</comment>
<protein>
    <submittedName>
        <fullName evidence="1">(Mediterranean fruit fly) hypothetical protein</fullName>
    </submittedName>
</protein>
<organism evidence="1 2">
    <name type="scientific">Ceratitis capitata</name>
    <name type="common">Mediterranean fruit fly</name>
    <name type="synonym">Tephritis capitata</name>
    <dbReference type="NCBI Taxonomy" id="7213"/>
    <lineage>
        <taxon>Eukaryota</taxon>
        <taxon>Metazoa</taxon>
        <taxon>Ecdysozoa</taxon>
        <taxon>Arthropoda</taxon>
        <taxon>Hexapoda</taxon>
        <taxon>Insecta</taxon>
        <taxon>Pterygota</taxon>
        <taxon>Neoptera</taxon>
        <taxon>Endopterygota</taxon>
        <taxon>Diptera</taxon>
        <taxon>Brachycera</taxon>
        <taxon>Muscomorpha</taxon>
        <taxon>Tephritoidea</taxon>
        <taxon>Tephritidae</taxon>
        <taxon>Ceratitis</taxon>
        <taxon>Ceratitis</taxon>
    </lineage>
</organism>
<proteinExistence type="predicted"/>
<name>A0A811UFB1_CERCA</name>
<dbReference type="AlphaFoldDB" id="A0A811UFB1"/>
<evidence type="ECO:0000313" key="1">
    <source>
        <dbReference type="EMBL" id="CAD6997554.1"/>
    </source>
</evidence>
<reference evidence="1" key="1">
    <citation type="submission" date="2020-11" db="EMBL/GenBank/DDBJ databases">
        <authorList>
            <person name="Whitehead M."/>
        </authorList>
    </citation>
    <scope>NUCLEOTIDE SEQUENCE</scope>
    <source>
        <strain evidence="1">EGII</strain>
    </source>
</reference>